<proteinExistence type="predicted"/>
<dbReference type="RefSeq" id="XP_010702371.1">
    <property type="nucleotide sequence ID" value="XM_010704069.1"/>
</dbReference>
<feature type="region of interest" description="Disordered" evidence="1">
    <location>
        <begin position="444"/>
        <end position="466"/>
    </location>
</feature>
<organism evidence="2 3">
    <name type="scientific">Leishmania panamensis</name>
    <dbReference type="NCBI Taxonomy" id="5679"/>
    <lineage>
        <taxon>Eukaryota</taxon>
        <taxon>Discoba</taxon>
        <taxon>Euglenozoa</taxon>
        <taxon>Kinetoplastea</taxon>
        <taxon>Metakinetoplastina</taxon>
        <taxon>Trypanosomatida</taxon>
        <taxon>Trypanosomatidae</taxon>
        <taxon>Leishmaniinae</taxon>
        <taxon>Leishmania</taxon>
        <taxon>Leishmania guyanensis species complex</taxon>
    </lineage>
</organism>
<feature type="compositionally biased region" description="Acidic residues" evidence="1">
    <location>
        <begin position="519"/>
        <end position="528"/>
    </location>
</feature>
<feature type="compositionally biased region" description="Polar residues" evidence="1">
    <location>
        <begin position="121"/>
        <end position="131"/>
    </location>
</feature>
<protein>
    <submittedName>
        <fullName evidence="2">Uncharacterized protein</fullName>
    </submittedName>
</protein>
<reference evidence="2 3" key="1">
    <citation type="journal article" date="2015" name="Sci. Rep.">
        <title>The genome of Leishmania panamensis: insights into genomics of the L. (Viannia) subgenus.</title>
        <authorList>
            <person name="Llanes A."/>
            <person name="Restrepo C.M."/>
            <person name="Vecchio G.D."/>
            <person name="Anguizola F.J."/>
            <person name="Lleonart R."/>
        </authorList>
    </citation>
    <scope>NUCLEOTIDE SEQUENCE [LARGE SCALE GENOMIC DNA]</scope>
    <source>
        <strain evidence="2 3">MHOM/PA/94/PSC-1</strain>
    </source>
</reference>
<feature type="region of interest" description="Disordered" evidence="1">
    <location>
        <begin position="699"/>
        <end position="744"/>
    </location>
</feature>
<accession>A0A088S040</accession>
<name>A0A088S040_LEIPA</name>
<feature type="region of interest" description="Disordered" evidence="1">
    <location>
        <begin position="232"/>
        <end position="258"/>
    </location>
</feature>
<evidence type="ECO:0000256" key="1">
    <source>
        <dbReference type="SAM" id="MobiDB-lite"/>
    </source>
</evidence>
<dbReference type="EMBL" id="CP009402">
    <property type="protein sequence ID" value="AIO01571.1"/>
    <property type="molecule type" value="Genomic_DNA"/>
</dbReference>
<dbReference type="VEuPathDB" id="TriTrypDB:LPMP_332800"/>
<feature type="region of interest" description="Disordered" evidence="1">
    <location>
        <begin position="74"/>
        <end position="131"/>
    </location>
</feature>
<feature type="region of interest" description="Disordered" evidence="1">
    <location>
        <begin position="31"/>
        <end position="62"/>
    </location>
</feature>
<dbReference type="VEuPathDB" id="TriTrypDB:LPAL13_330035900"/>
<feature type="compositionally biased region" description="Low complexity" evidence="1">
    <location>
        <begin position="760"/>
        <end position="769"/>
    </location>
</feature>
<dbReference type="OrthoDB" id="267070at2759"/>
<sequence>MSTYEWVIEQESPDGVTTRIVFDFADGEVDSHGNGGRMNMSSSSYHMQNRRDGRARGMSGGASAAGGFIALKEAARSEGGSSRRSSKRSNGSRSHCQRRHHLGTSSRDSTFLGGARGNGGSSENVRGTMAGSTSSVFTSAGLRQRYQRILFGGGRGGIAAPVAGVKRVVTATSDTTAFVLTTGPMASTRVDASAGMNGDAQSFISSSPHGATADGPLPSTLFMSAYGAEMADEDENQSSSSCPIQRSRRSTRKGGCSGGAGVSSVGCVSAAGDLTDDTFTGYGTARHSSVQVPSATTAAPLPLSDSHHRCGETCNDSSDDDLADDTNIVKEDDSYSMLRDVWAARAACPRSLTTTRAMDFPTFPPLHPISVEEESEAMETMAESCRPLAGGPDVRDVLSGAAGAKTTYRVPFATTTSQEATPSQTRADATEDILRYNKMLLKKERQRRRGRGWQSAGPSGGSTHSLGRTFGLYVGETSRGLCDGESVSVKRYRRNERAVVPRGKFDSYRSASSSRSSDSNEDDVDYESCDTSSLSSLECLSTSSSDDFDVRELRADSVFASTVQSLASRAERERKKMEAREEQMLWSEAVQNTGALIKRRSQLHSDTIFEGLLPSANVAAVTTPASPVSLHAVPRRGDAALACGLVRNGAVSGTAYRNDSVSSFFISPIHQSVAAESAAWTAGTGFQYLGQGGLGGNSTMTSSVLPSSRPAPLQRCGSASAPGRPTVSRRRGRSDENNEGCVENLNDPCGGGALSSAAQAVVSDAQTGTRRARKKRKRGDRAHQSVVGQCGGSRALRPVAAPSNGPPLEVLPCSRKDMREDLLEAFLMEAMLDEDDFQLC</sequence>
<feature type="region of interest" description="Disordered" evidence="1">
    <location>
        <begin position="506"/>
        <end position="529"/>
    </location>
</feature>
<feature type="compositionally biased region" description="Low complexity" evidence="1">
    <location>
        <begin position="508"/>
        <end position="517"/>
    </location>
</feature>
<dbReference type="eggNOG" id="ENOG502SH36">
    <property type="taxonomic scope" value="Eukaryota"/>
</dbReference>
<evidence type="ECO:0000313" key="3">
    <source>
        <dbReference type="Proteomes" id="UP000063063"/>
    </source>
</evidence>
<dbReference type="Proteomes" id="UP000063063">
    <property type="component" value="Chromosome 33"/>
</dbReference>
<evidence type="ECO:0000313" key="2">
    <source>
        <dbReference type="EMBL" id="AIO01571.1"/>
    </source>
</evidence>
<dbReference type="KEGG" id="lpan:LPMP_332800"/>
<gene>
    <name evidence="2" type="ORF">LPMP_332800</name>
</gene>
<feature type="compositionally biased region" description="Basic residues" evidence="1">
    <location>
        <begin position="770"/>
        <end position="780"/>
    </location>
</feature>
<dbReference type="AlphaFoldDB" id="A0A088S040"/>
<feature type="region of interest" description="Disordered" evidence="1">
    <location>
        <begin position="760"/>
        <end position="803"/>
    </location>
</feature>
<feature type="compositionally biased region" description="Low complexity" evidence="1">
    <location>
        <begin position="77"/>
        <end position="94"/>
    </location>
</feature>
<keyword evidence="3" id="KW-1185">Reference proteome</keyword>
<dbReference type="GeneID" id="22578433"/>